<proteinExistence type="predicted"/>
<accession>A0A1H7XGQ9</accession>
<dbReference type="AlphaFoldDB" id="A0A1H7XGQ9"/>
<sequence length="128" mass="14496">MPRYYETYGEMFGDFIKRMAKFSSVESVLRIINVPYGHYRKVINPNSETNGGNPYYMPVEWLVLATNLSARQEADGIPGDYCMIKRVARDTNGVYLSPIDIRELKDTLSGAAPDILAVLQRITGEKQN</sequence>
<protein>
    <submittedName>
        <fullName evidence="1">Uncharacterized protein</fullName>
    </submittedName>
</protein>
<dbReference type="Proteomes" id="UP000198744">
    <property type="component" value="Unassembled WGS sequence"/>
</dbReference>
<reference evidence="1 2" key="1">
    <citation type="submission" date="2016-10" db="EMBL/GenBank/DDBJ databases">
        <authorList>
            <person name="de Groot N.N."/>
        </authorList>
    </citation>
    <scope>NUCLEOTIDE SEQUENCE [LARGE SCALE GENOMIC DNA]</scope>
    <source>
        <strain evidence="1 2">DSM 8423</strain>
    </source>
</reference>
<keyword evidence="2" id="KW-1185">Reference proteome</keyword>
<dbReference type="EMBL" id="FOBS01000010">
    <property type="protein sequence ID" value="SEM32794.1"/>
    <property type="molecule type" value="Genomic_DNA"/>
</dbReference>
<organism evidence="1 2">
    <name type="scientific">Syntrophus gentianae</name>
    <dbReference type="NCBI Taxonomy" id="43775"/>
    <lineage>
        <taxon>Bacteria</taxon>
        <taxon>Pseudomonadati</taxon>
        <taxon>Thermodesulfobacteriota</taxon>
        <taxon>Syntrophia</taxon>
        <taxon>Syntrophales</taxon>
        <taxon>Syntrophaceae</taxon>
        <taxon>Syntrophus</taxon>
    </lineage>
</organism>
<evidence type="ECO:0000313" key="1">
    <source>
        <dbReference type="EMBL" id="SEM32794.1"/>
    </source>
</evidence>
<dbReference type="STRING" id="43775.SAMN04489760_110106"/>
<name>A0A1H7XGQ9_9BACT</name>
<dbReference type="RefSeq" id="WP_093883335.1">
    <property type="nucleotide sequence ID" value="NZ_FOBS01000010.1"/>
</dbReference>
<gene>
    <name evidence="1" type="ORF">SAMN04489760_110106</name>
</gene>
<evidence type="ECO:0000313" key="2">
    <source>
        <dbReference type="Proteomes" id="UP000198744"/>
    </source>
</evidence>